<dbReference type="AlphaFoldDB" id="A0A8M1KAK9"/>
<accession>A0A8M1KAK9</accession>
<protein>
    <submittedName>
        <fullName evidence="3">Uncharacterized protein wu:fc46h12</fullName>
    </submittedName>
</protein>
<dbReference type="PANTHER" id="PTHR38564">
    <property type="entry name" value="SI:CH73-250A16.5-RELATED"/>
    <property type="match status" value="1"/>
</dbReference>
<feature type="signal peptide" evidence="1">
    <location>
        <begin position="1"/>
        <end position="21"/>
    </location>
</feature>
<name>A0A8M1KAK9_CLUHA</name>
<reference evidence="3" key="1">
    <citation type="submission" date="2025-08" db="UniProtKB">
        <authorList>
            <consortium name="RefSeq"/>
        </authorList>
    </citation>
    <scope>IDENTIFICATION</scope>
</reference>
<dbReference type="PANTHER" id="PTHR38564:SF2">
    <property type="entry name" value="WU:FC46H12 PRECURSOR"/>
    <property type="match status" value="1"/>
</dbReference>
<dbReference type="OrthoDB" id="5946254at2759"/>
<organism evidence="2 3">
    <name type="scientific">Clupea harengus</name>
    <name type="common">Atlantic herring</name>
    <dbReference type="NCBI Taxonomy" id="7950"/>
    <lineage>
        <taxon>Eukaryota</taxon>
        <taxon>Metazoa</taxon>
        <taxon>Chordata</taxon>
        <taxon>Craniata</taxon>
        <taxon>Vertebrata</taxon>
        <taxon>Euteleostomi</taxon>
        <taxon>Actinopterygii</taxon>
        <taxon>Neopterygii</taxon>
        <taxon>Teleostei</taxon>
        <taxon>Clupei</taxon>
        <taxon>Clupeiformes</taxon>
        <taxon>Clupeoidei</taxon>
        <taxon>Clupeidae</taxon>
        <taxon>Clupea</taxon>
    </lineage>
</organism>
<dbReference type="GeneID" id="122128654"/>
<evidence type="ECO:0000313" key="3">
    <source>
        <dbReference type="RefSeq" id="XP_042559004.1"/>
    </source>
</evidence>
<keyword evidence="2" id="KW-1185">Reference proteome</keyword>
<evidence type="ECO:0000256" key="1">
    <source>
        <dbReference type="SAM" id="SignalP"/>
    </source>
</evidence>
<evidence type="ECO:0000313" key="2">
    <source>
        <dbReference type="Proteomes" id="UP000515152"/>
    </source>
</evidence>
<proteinExistence type="predicted"/>
<sequence length="164" mass="18453">MHIISWLVASTALLGITMVVTDPMHAECKVIWLFGTPCREVSVSLVSQIKAWKSKDNCETGGERCLYELQYTSTFFVKALHTSRLTQMVEELSFTLYPSETSSACRVVGVSISENWSMLDDNGTNYCTLFNLMDGSGLTQVEGYKEYTNEWICLEHSTANCTIY</sequence>
<gene>
    <name evidence="3" type="primary">wu:fc46h12</name>
</gene>
<feature type="chain" id="PRO_5035440071" evidence="1">
    <location>
        <begin position="22"/>
        <end position="164"/>
    </location>
</feature>
<keyword evidence="1" id="KW-0732">Signal</keyword>
<dbReference type="Proteomes" id="UP000515152">
    <property type="component" value="Chromosome 22"/>
</dbReference>
<dbReference type="RefSeq" id="XP_042559004.1">
    <property type="nucleotide sequence ID" value="XM_042703070.1"/>
</dbReference>
<dbReference type="KEGG" id="char:122128654"/>